<keyword evidence="2" id="KW-1185">Reference proteome</keyword>
<dbReference type="PANTHER" id="PTHR36112:SF1">
    <property type="entry name" value="RIBOSOMAL RNA SMALL SUBUNIT METHYLTRANSFERASE J"/>
    <property type="match status" value="1"/>
</dbReference>
<organism evidence="1 2">
    <name type="scientific">Fictibacillus phosphorivorans</name>
    <dbReference type="NCBI Taxonomy" id="1221500"/>
    <lineage>
        <taxon>Bacteria</taxon>
        <taxon>Bacillati</taxon>
        <taxon>Bacillota</taxon>
        <taxon>Bacilli</taxon>
        <taxon>Bacillales</taxon>
        <taxon>Fictibacillaceae</taxon>
        <taxon>Fictibacillus</taxon>
    </lineage>
</organism>
<dbReference type="Proteomes" id="UP000076567">
    <property type="component" value="Unassembled WGS sequence"/>
</dbReference>
<dbReference type="GO" id="GO:0008990">
    <property type="term" value="F:rRNA (guanine-N2-)-methyltransferase activity"/>
    <property type="evidence" value="ECO:0007669"/>
    <property type="project" value="InterPro"/>
</dbReference>
<accession>A0A163R1C6</accession>
<reference evidence="2" key="1">
    <citation type="submission" date="2016-01" db="EMBL/GenBank/DDBJ databases">
        <title>Draft genome of Chromobacterium sp. F49.</title>
        <authorList>
            <person name="Hong K.W."/>
        </authorList>
    </citation>
    <scope>NUCLEOTIDE SEQUENCE [LARGE SCALE GENOMIC DNA]</scope>
    <source>
        <strain evidence="2">P7IIIA</strain>
    </source>
</reference>
<evidence type="ECO:0000313" key="1">
    <source>
        <dbReference type="EMBL" id="KZE66049.1"/>
    </source>
</evidence>
<proteinExistence type="predicted"/>
<dbReference type="InterPro" id="IPR007536">
    <property type="entry name" value="16SrRNA_methylTrfase_J"/>
</dbReference>
<evidence type="ECO:0008006" key="3">
    <source>
        <dbReference type="Google" id="ProtNLM"/>
    </source>
</evidence>
<comment type="caution">
    <text evidence="1">The sequence shown here is derived from an EMBL/GenBank/DDBJ whole genome shotgun (WGS) entry which is preliminary data.</text>
</comment>
<name>A0A163R1C6_9BACL</name>
<protein>
    <recommendedName>
        <fullName evidence="3">Protein-L-IsoD(D-D) O-methyltransferase</fullName>
    </recommendedName>
</protein>
<sequence length="257" mass="28302">MIVTTAGKNALRLHSKAAEVSLTIGGIFVERDGHSISSLTEKYHQDVLMIGVDKISYHPKNGGTPFFFHPNSSMFRVKQIIRGEKDAFIEAAQLTEGMSLLDCTLGLASDSIVASLVTGENGSVTGIESSTAISFVVQSGLKVWESKLPEMNAAMRRIEVVQSDHYEYLNKQPDNRYDVVYFDPMFESTIASPGIQGLKSSADYGELTKKTITEALRVASQRVVMKDNRSSTKFEELGFSVLKRNSSFLYGVINKSL</sequence>
<dbReference type="RefSeq" id="WP_066241302.1">
    <property type="nucleotide sequence ID" value="NZ_LRFC01000023.1"/>
</dbReference>
<dbReference type="EMBL" id="LRFC01000023">
    <property type="protein sequence ID" value="KZE66049.1"/>
    <property type="molecule type" value="Genomic_DNA"/>
</dbReference>
<dbReference type="Gene3D" id="3.40.50.150">
    <property type="entry name" value="Vaccinia Virus protein VP39"/>
    <property type="match status" value="1"/>
</dbReference>
<dbReference type="AlphaFoldDB" id="A0A163R1C6"/>
<dbReference type="PANTHER" id="PTHR36112">
    <property type="entry name" value="RIBOSOMAL RNA SMALL SUBUNIT METHYLTRANSFERASE J"/>
    <property type="match status" value="1"/>
</dbReference>
<gene>
    <name evidence="1" type="ORF">AWM68_06640</name>
</gene>
<dbReference type="Pfam" id="PF04445">
    <property type="entry name" value="SAM_MT"/>
    <property type="match status" value="1"/>
</dbReference>
<dbReference type="SUPFAM" id="SSF53335">
    <property type="entry name" value="S-adenosyl-L-methionine-dependent methyltransferases"/>
    <property type="match status" value="1"/>
</dbReference>
<evidence type="ECO:0000313" key="2">
    <source>
        <dbReference type="Proteomes" id="UP000076567"/>
    </source>
</evidence>
<dbReference type="InterPro" id="IPR029063">
    <property type="entry name" value="SAM-dependent_MTases_sf"/>
</dbReference>
<dbReference type="OrthoDB" id="1653798at2"/>